<reference evidence="1" key="1">
    <citation type="journal article" date="2021" name="Proc. Natl. Acad. Sci. U.S.A.">
        <title>A Catalog of Tens of Thousands of Viruses from Human Metagenomes Reveals Hidden Associations with Chronic Diseases.</title>
        <authorList>
            <person name="Tisza M.J."/>
            <person name="Buck C.B."/>
        </authorList>
    </citation>
    <scope>NUCLEOTIDE SEQUENCE</scope>
    <source>
        <strain evidence="1">Ct3ka12</strain>
    </source>
</reference>
<organism evidence="1">
    <name type="scientific">Siphoviridae sp. ct3ka12</name>
    <dbReference type="NCBI Taxonomy" id="2827771"/>
    <lineage>
        <taxon>Viruses</taxon>
        <taxon>Duplodnaviria</taxon>
        <taxon>Heunggongvirae</taxon>
        <taxon>Uroviricota</taxon>
        <taxon>Caudoviricetes</taxon>
    </lineage>
</organism>
<proteinExistence type="predicted"/>
<protein>
    <submittedName>
        <fullName evidence="1">Uncharacterized protein</fullName>
    </submittedName>
</protein>
<evidence type="ECO:0000313" key="1">
    <source>
        <dbReference type="EMBL" id="DAF51669.1"/>
    </source>
</evidence>
<dbReference type="EMBL" id="BK032619">
    <property type="protein sequence ID" value="DAF51669.1"/>
    <property type="molecule type" value="Genomic_DNA"/>
</dbReference>
<accession>A0A8S5SKU5</accession>
<name>A0A8S5SKU5_9CAUD</name>
<sequence>MEKMETIFKEGMEVYDQVNFPNDVGIITEIVQCKANQFIETPIKVKFKKGCNTYTLDGKNSTFSDYKVLSTKPYKVELVGFEQKAPIPTFEHALDWVISTIKDNYFIKLDKQLKALNKLIILRDYYNEGWQPDWEDSSIKYCIEVYLGEIDIRESRRLISRSFTFKSKETIKKFLEEQRELLEIAKPLL</sequence>